<evidence type="ECO:0000313" key="2">
    <source>
        <dbReference type="EMBL" id="GGG09887.1"/>
    </source>
</evidence>
<protein>
    <submittedName>
        <fullName evidence="2">Uncharacterized protein</fullName>
    </submittedName>
</protein>
<dbReference type="Pfam" id="PF10676">
    <property type="entry name" value="gerPA"/>
    <property type="match status" value="1"/>
</dbReference>
<comment type="caution">
    <text evidence="2">The sequence shown here is derived from an EMBL/GenBank/DDBJ whole genome shotgun (WGS) entry which is preliminary data.</text>
</comment>
<dbReference type="RefSeq" id="WP_188531730.1">
    <property type="nucleotide sequence ID" value="NZ_BMGR01000009.1"/>
</dbReference>
<sequence>MPTINNIFNIKISSISSNGSINFGNTLHKGHSANQKSVGGYSVIGDGSFSMNRELNNVNDPDFNDQPNQQV</sequence>
<keyword evidence="3" id="KW-1185">Reference proteome</keyword>
<dbReference type="InterPro" id="IPR019618">
    <property type="entry name" value="Spore_germination_GerPA"/>
</dbReference>
<proteinExistence type="predicted"/>
<dbReference type="EMBL" id="BMGR01000009">
    <property type="protein sequence ID" value="GGG09887.1"/>
    <property type="molecule type" value="Genomic_DNA"/>
</dbReference>
<reference evidence="2" key="2">
    <citation type="submission" date="2020-09" db="EMBL/GenBank/DDBJ databases">
        <authorList>
            <person name="Sun Q."/>
            <person name="Zhou Y."/>
        </authorList>
    </citation>
    <scope>NUCLEOTIDE SEQUENCE</scope>
    <source>
        <strain evidence="2">CGMCC 1.12987</strain>
    </source>
</reference>
<dbReference type="Proteomes" id="UP000644756">
    <property type="component" value="Unassembled WGS sequence"/>
</dbReference>
<gene>
    <name evidence="2" type="ORF">GCM10010916_28450</name>
</gene>
<reference evidence="2" key="1">
    <citation type="journal article" date="2014" name="Int. J. Syst. Evol. Microbiol.">
        <title>Complete genome sequence of Corynebacterium casei LMG S-19264T (=DSM 44701T), isolated from a smear-ripened cheese.</title>
        <authorList>
            <consortium name="US DOE Joint Genome Institute (JGI-PGF)"/>
            <person name="Walter F."/>
            <person name="Albersmeier A."/>
            <person name="Kalinowski J."/>
            <person name="Ruckert C."/>
        </authorList>
    </citation>
    <scope>NUCLEOTIDE SEQUENCE</scope>
    <source>
        <strain evidence="2">CGMCC 1.12987</strain>
    </source>
</reference>
<dbReference type="AlphaFoldDB" id="A0A917FX57"/>
<accession>A0A917FX57</accession>
<evidence type="ECO:0000313" key="3">
    <source>
        <dbReference type="Proteomes" id="UP000644756"/>
    </source>
</evidence>
<evidence type="ECO:0000256" key="1">
    <source>
        <dbReference type="SAM" id="MobiDB-lite"/>
    </source>
</evidence>
<organism evidence="2 3">
    <name type="scientific">Paenibacillus abyssi</name>
    <dbReference type="NCBI Taxonomy" id="1340531"/>
    <lineage>
        <taxon>Bacteria</taxon>
        <taxon>Bacillati</taxon>
        <taxon>Bacillota</taxon>
        <taxon>Bacilli</taxon>
        <taxon>Bacillales</taxon>
        <taxon>Paenibacillaceae</taxon>
        <taxon>Paenibacillus</taxon>
    </lineage>
</organism>
<feature type="region of interest" description="Disordered" evidence="1">
    <location>
        <begin position="51"/>
        <end position="71"/>
    </location>
</feature>
<name>A0A917FX57_9BACL</name>